<gene>
    <name evidence="6" type="ORF">I5907_01810</name>
</gene>
<keyword evidence="2" id="KW-0472">Membrane</keyword>
<protein>
    <recommendedName>
        <fullName evidence="8">Two component regulator three Y domain-containing protein</fullName>
    </recommendedName>
</protein>
<sequence length="1017" mass="115629">MFRFFLLLCLVAVCNVAAAQPEKQYVFTHFSTSNGLASNIVRSVTQDNQGFIWLTTISGLQRYDGNKFITFRNKPSDPSSIPSDEIYHITEDGKQRLWIATGTHVGIFNRQTFRYEDKPIYGNTAEEPFVILFIDQDYTGTPVMYIYGKGIFRYDEEKNQFMPVALFRMPKEWDPIDISISEDRNEIIYGCRPGFAVYNLKTGNINLRGHIEDSIPLLTQLDDERSVVTIFDKGKDDLWYSTWPPLGGAPFFQYRNFKTGETKKLSLYEAFPSQGYYEINGLMKQSGGRLWFYGRSFIVEYLPAENAFRKVINKYRDEQSIKFETAHHMFEDRQHNIWVSTDNGVFVFNPDAQSFFSHSLLRPDGSGLDEAPAQTALQLKDGSIFVGAWGTGLYYFDSALNRRPLPAALKKYQAPYSIWDIRQSKDNTVWMGVQNGVLLIYDPVKQSVIELQDSVFRQKTIRQISEDETGNIWFGTQSGAVVKWDKNAAAGSYRKGYSVIKKNDTAIMHKVYADGRGYVWAGSYGKGLFKYNIHTNKLEDHITTTCPPGHRLWNNIVNDIYRYNDSLILIACGSLDVLNTNTNEITHITTEDGLPSNTVYSIEKDKTGTLWLGMAHGLCRMNLEKKIFFVYDRRDGISYDNFNPAGVVKLTDGRLVYPTDHNFIVFNPASIAGAPAPPPAIITDFKLAGKSVLVDSLLALKKIELQYDNSSVAIEFSTLNYISQDKLHFHYKLDGIDKVWNETTDINQAVYSYLPPGEYTLHVKAENSNGDSGNETLLHIQVLPPFYATWWFYCLVVLAGIGIIYWIDKERINKLLTMQQVRTEIAGNLHDEINTTLSNINLLSEMAKIKADKDITRSKEYIDQISDKSRKMMESMDDMLWSLDPANDSMEKTILRMKEFADGLQNEYPVNILMEVDQQVLSVKAGMKIRHELFIIFKAALMLVAQSGSSTETLVNIDKEAGFLSLKVYDKTVVLQTTDPAINSLLNEMEKRAVLINATLDVLADHTGMAVVLQMHV</sequence>
<dbReference type="RefSeq" id="WP_196989037.1">
    <property type="nucleotide sequence ID" value="NZ_JADWYR010000001.1"/>
</dbReference>
<organism evidence="6 7">
    <name type="scientific">Panacibacter microcysteis</name>
    <dbReference type="NCBI Taxonomy" id="2793269"/>
    <lineage>
        <taxon>Bacteria</taxon>
        <taxon>Pseudomonadati</taxon>
        <taxon>Bacteroidota</taxon>
        <taxon>Chitinophagia</taxon>
        <taxon>Chitinophagales</taxon>
        <taxon>Chitinophagaceae</taxon>
        <taxon>Panacibacter</taxon>
    </lineage>
</organism>
<evidence type="ECO:0008006" key="8">
    <source>
        <dbReference type="Google" id="ProtNLM"/>
    </source>
</evidence>
<dbReference type="InterPro" id="IPR011712">
    <property type="entry name" value="Sig_transdc_His_kin_sub3_dim/P"/>
</dbReference>
<dbReference type="PANTHER" id="PTHR43547:SF2">
    <property type="entry name" value="HYBRID SIGNAL TRANSDUCTION HISTIDINE KINASE C"/>
    <property type="match status" value="1"/>
</dbReference>
<dbReference type="PANTHER" id="PTHR43547">
    <property type="entry name" value="TWO-COMPONENT HISTIDINE KINASE"/>
    <property type="match status" value="1"/>
</dbReference>
<accession>A0A931E015</accession>
<evidence type="ECO:0000256" key="3">
    <source>
        <dbReference type="SAM" id="SignalP"/>
    </source>
</evidence>
<dbReference type="AlphaFoldDB" id="A0A931E015"/>
<dbReference type="Proteomes" id="UP000628448">
    <property type="component" value="Unassembled WGS sequence"/>
</dbReference>
<dbReference type="FunFam" id="2.60.40.10:FF:000791">
    <property type="entry name" value="Two-component system sensor histidine kinase/response regulator"/>
    <property type="match status" value="1"/>
</dbReference>
<evidence type="ECO:0000256" key="2">
    <source>
        <dbReference type="SAM" id="Phobius"/>
    </source>
</evidence>
<feature type="chain" id="PRO_5037388966" description="Two component regulator three Y domain-containing protein" evidence="3">
    <location>
        <begin position="20"/>
        <end position="1017"/>
    </location>
</feature>
<feature type="domain" description="Signal transduction histidine kinase subgroup 3 dimerisation and phosphoacceptor" evidence="5">
    <location>
        <begin position="822"/>
        <end position="886"/>
    </location>
</feature>
<keyword evidence="2" id="KW-1133">Transmembrane helix</keyword>
<dbReference type="InterPro" id="IPR013783">
    <property type="entry name" value="Ig-like_fold"/>
</dbReference>
<feature type="domain" description="Two component regulator three Y" evidence="4">
    <location>
        <begin position="720"/>
        <end position="783"/>
    </location>
</feature>
<comment type="caution">
    <text evidence="6">The sequence shown here is derived from an EMBL/GenBank/DDBJ whole genome shotgun (WGS) entry which is preliminary data.</text>
</comment>
<dbReference type="Gene3D" id="1.20.5.1930">
    <property type="match status" value="1"/>
</dbReference>
<name>A0A931E015_9BACT</name>
<dbReference type="GO" id="GO:0000155">
    <property type="term" value="F:phosphorelay sensor kinase activity"/>
    <property type="evidence" value="ECO:0007669"/>
    <property type="project" value="InterPro"/>
</dbReference>
<evidence type="ECO:0000313" key="6">
    <source>
        <dbReference type="EMBL" id="MBG9374955.1"/>
    </source>
</evidence>
<keyword evidence="1" id="KW-0597">Phosphoprotein</keyword>
<feature type="signal peptide" evidence="3">
    <location>
        <begin position="1"/>
        <end position="19"/>
    </location>
</feature>
<dbReference type="Gene3D" id="2.130.10.10">
    <property type="entry name" value="YVTN repeat-like/Quinoprotein amine dehydrogenase"/>
    <property type="match status" value="3"/>
</dbReference>
<dbReference type="GO" id="GO:0046983">
    <property type="term" value="F:protein dimerization activity"/>
    <property type="evidence" value="ECO:0007669"/>
    <property type="project" value="InterPro"/>
</dbReference>
<proteinExistence type="predicted"/>
<evidence type="ECO:0000313" key="7">
    <source>
        <dbReference type="Proteomes" id="UP000628448"/>
    </source>
</evidence>
<keyword evidence="2" id="KW-0812">Transmembrane</keyword>
<keyword evidence="7" id="KW-1185">Reference proteome</keyword>
<feature type="transmembrane region" description="Helical" evidence="2">
    <location>
        <begin position="790"/>
        <end position="807"/>
    </location>
</feature>
<dbReference type="InterPro" id="IPR011110">
    <property type="entry name" value="Reg_prop"/>
</dbReference>
<dbReference type="SUPFAM" id="SSF63829">
    <property type="entry name" value="Calcium-dependent phosphotriesterase"/>
    <property type="match status" value="2"/>
</dbReference>
<dbReference type="InterPro" id="IPR011123">
    <property type="entry name" value="Y_Y_Y"/>
</dbReference>
<reference evidence="6" key="1">
    <citation type="submission" date="2020-11" db="EMBL/GenBank/DDBJ databases">
        <title>Bacterial whole genome sequence for Panacibacter sp. DH6.</title>
        <authorList>
            <person name="Le V."/>
            <person name="Ko S."/>
            <person name="Ahn C.-Y."/>
            <person name="Oh H.-M."/>
        </authorList>
    </citation>
    <scope>NUCLEOTIDE SEQUENCE</scope>
    <source>
        <strain evidence="6">DH6</strain>
    </source>
</reference>
<evidence type="ECO:0000259" key="5">
    <source>
        <dbReference type="Pfam" id="PF07730"/>
    </source>
</evidence>
<dbReference type="SUPFAM" id="SSF101898">
    <property type="entry name" value="NHL repeat"/>
    <property type="match status" value="1"/>
</dbReference>
<dbReference type="EMBL" id="JADWYR010000001">
    <property type="protein sequence ID" value="MBG9374955.1"/>
    <property type="molecule type" value="Genomic_DNA"/>
</dbReference>
<dbReference type="Pfam" id="PF07494">
    <property type="entry name" value="Reg_prop"/>
    <property type="match status" value="1"/>
</dbReference>
<dbReference type="GO" id="GO:0016020">
    <property type="term" value="C:membrane"/>
    <property type="evidence" value="ECO:0007669"/>
    <property type="project" value="InterPro"/>
</dbReference>
<dbReference type="Gene3D" id="2.60.40.10">
    <property type="entry name" value="Immunoglobulins"/>
    <property type="match status" value="1"/>
</dbReference>
<evidence type="ECO:0000256" key="1">
    <source>
        <dbReference type="ARBA" id="ARBA00022553"/>
    </source>
</evidence>
<dbReference type="Pfam" id="PF07495">
    <property type="entry name" value="Y_Y_Y"/>
    <property type="match status" value="1"/>
</dbReference>
<dbReference type="InterPro" id="IPR015943">
    <property type="entry name" value="WD40/YVTN_repeat-like_dom_sf"/>
</dbReference>
<evidence type="ECO:0000259" key="4">
    <source>
        <dbReference type="Pfam" id="PF07495"/>
    </source>
</evidence>
<keyword evidence="3" id="KW-0732">Signal</keyword>
<dbReference type="Pfam" id="PF07730">
    <property type="entry name" value="HisKA_3"/>
    <property type="match status" value="1"/>
</dbReference>